<proteinExistence type="inferred from homology"/>
<feature type="region of interest" description="Disordered" evidence="8">
    <location>
        <begin position="779"/>
        <end position="807"/>
    </location>
</feature>
<dbReference type="InterPro" id="IPR017945">
    <property type="entry name" value="DHBP_synth_RibB-like_a/b_dom"/>
</dbReference>
<dbReference type="InterPro" id="IPR050156">
    <property type="entry name" value="TC-AMP_synthase_SUA5"/>
</dbReference>
<feature type="transmembrane region" description="Helical" evidence="9">
    <location>
        <begin position="161"/>
        <end position="180"/>
    </location>
</feature>
<dbReference type="PANTHER" id="PTHR17490:SF17">
    <property type="entry name" value="THREONYLCARBAMOYL-AMP SYNTHASE"/>
    <property type="match status" value="1"/>
</dbReference>
<evidence type="ECO:0000259" key="10">
    <source>
        <dbReference type="PROSITE" id="PS51163"/>
    </source>
</evidence>
<evidence type="ECO:0000256" key="1">
    <source>
        <dbReference type="ARBA" id="ARBA00004496"/>
    </source>
</evidence>
<feature type="transmembrane region" description="Helical" evidence="9">
    <location>
        <begin position="247"/>
        <end position="263"/>
    </location>
</feature>
<dbReference type="Pfam" id="PF01300">
    <property type="entry name" value="Sua5_yciO_yrdC"/>
    <property type="match status" value="1"/>
</dbReference>
<keyword evidence="9" id="KW-0472">Membrane</keyword>
<dbReference type="SUPFAM" id="SSF55821">
    <property type="entry name" value="YrdC/RibB"/>
    <property type="match status" value="1"/>
</dbReference>
<name>K7EDI1_ORNAN</name>
<reference evidence="11" key="2">
    <citation type="submission" date="2025-08" db="UniProtKB">
        <authorList>
            <consortium name="Ensembl"/>
        </authorList>
    </citation>
    <scope>IDENTIFICATION</scope>
    <source>
        <strain evidence="11">Glennie</strain>
    </source>
</reference>
<reference evidence="11 12" key="1">
    <citation type="journal article" date="2008" name="Nature">
        <title>Genome analysis of the platypus reveals unique signatures of evolution.</title>
        <authorList>
            <person name="Warren W.C."/>
            <person name="Hillier L.W."/>
            <person name="Marshall Graves J.A."/>
            <person name="Birney E."/>
            <person name="Ponting C.P."/>
            <person name="Grutzner F."/>
            <person name="Belov K."/>
            <person name="Miller W."/>
            <person name="Clarke L."/>
            <person name="Chinwalla A.T."/>
            <person name="Yang S.P."/>
            <person name="Heger A."/>
            <person name="Locke D.P."/>
            <person name="Miethke P."/>
            <person name="Waters P.D."/>
            <person name="Veyrunes F."/>
            <person name="Fulton L."/>
            <person name="Fulton B."/>
            <person name="Graves T."/>
            <person name="Wallis J."/>
            <person name="Puente X.S."/>
            <person name="Lopez-Otin C."/>
            <person name="Ordonez G.R."/>
            <person name="Eichler E.E."/>
            <person name="Chen L."/>
            <person name="Cheng Z."/>
            <person name="Deakin J.E."/>
            <person name="Alsop A."/>
            <person name="Thompson K."/>
            <person name="Kirby P."/>
            <person name="Papenfuss A.T."/>
            <person name="Wakefield M.J."/>
            <person name="Olender T."/>
            <person name="Lancet D."/>
            <person name="Huttley G.A."/>
            <person name="Smit A.F."/>
            <person name="Pask A."/>
            <person name="Temple-Smith P."/>
            <person name="Batzer M.A."/>
            <person name="Walker J.A."/>
            <person name="Konkel M.K."/>
            <person name="Harris R.S."/>
            <person name="Whittington C.M."/>
            <person name="Wong E.S."/>
            <person name="Gemmell N.J."/>
            <person name="Buschiazzo E."/>
            <person name="Vargas Jentzsch I.M."/>
            <person name="Merkel A."/>
            <person name="Schmitz J."/>
            <person name="Zemann A."/>
            <person name="Churakov G."/>
            <person name="Kriegs J.O."/>
            <person name="Brosius J."/>
            <person name="Murchison E.P."/>
            <person name="Sachidanandam R."/>
            <person name="Smith C."/>
            <person name="Hannon G.J."/>
            <person name="Tsend-Ayush E."/>
            <person name="McMillan D."/>
            <person name="Attenborough R."/>
            <person name="Rens W."/>
            <person name="Ferguson-Smith M."/>
            <person name="Lefevre C.M."/>
            <person name="Sharp J.A."/>
            <person name="Nicholas K.R."/>
            <person name="Ray D.A."/>
            <person name="Kube M."/>
            <person name="Reinhardt R."/>
            <person name="Pringle T.H."/>
            <person name="Taylor J."/>
            <person name="Jones R.C."/>
            <person name="Nixon B."/>
            <person name="Dacheux J.L."/>
            <person name="Niwa H."/>
            <person name="Sekita Y."/>
            <person name="Huang X."/>
            <person name="Stark A."/>
            <person name="Kheradpour P."/>
            <person name="Kellis M."/>
            <person name="Flicek P."/>
            <person name="Chen Y."/>
            <person name="Webber C."/>
            <person name="Hardison R."/>
            <person name="Nelson J."/>
            <person name="Hallsworth-Pepin K."/>
            <person name="Delehaunty K."/>
            <person name="Markovic C."/>
            <person name="Minx P."/>
            <person name="Feng Y."/>
            <person name="Kremitzki C."/>
            <person name="Mitreva M."/>
            <person name="Glasscock J."/>
            <person name="Wylie T."/>
            <person name="Wohldmann P."/>
            <person name="Thiru P."/>
            <person name="Nhan M.N."/>
            <person name="Pohl C.S."/>
            <person name="Smith S.M."/>
            <person name="Hou S."/>
            <person name="Nefedov M."/>
            <person name="de Jong P.J."/>
            <person name="Renfree M.B."/>
            <person name="Mardis E.R."/>
            <person name="Wilson R.K."/>
        </authorList>
    </citation>
    <scope>NUCLEOTIDE SEQUENCE [LARGE SCALE GENOMIC DNA]</scope>
    <source>
        <strain evidence="11 12">Glennie</strain>
    </source>
</reference>
<feature type="transmembrane region" description="Helical" evidence="9">
    <location>
        <begin position="69"/>
        <end position="86"/>
    </location>
</feature>
<keyword evidence="9" id="KW-0812">Transmembrane</keyword>
<evidence type="ECO:0000313" key="12">
    <source>
        <dbReference type="Proteomes" id="UP000002279"/>
    </source>
</evidence>
<evidence type="ECO:0000256" key="9">
    <source>
        <dbReference type="SAM" id="Phobius"/>
    </source>
</evidence>
<keyword evidence="6" id="KW-0808">Transferase</keyword>
<dbReference type="PANTHER" id="PTHR17490">
    <property type="entry name" value="SUA5"/>
    <property type="match status" value="1"/>
</dbReference>
<feature type="transmembrane region" description="Helical" evidence="9">
    <location>
        <begin position="270"/>
        <end position="290"/>
    </location>
</feature>
<dbReference type="eggNOG" id="ENOG502RZSG">
    <property type="taxonomic scope" value="Eukaryota"/>
</dbReference>
<feature type="transmembrane region" description="Helical" evidence="9">
    <location>
        <begin position="502"/>
        <end position="521"/>
    </location>
</feature>
<feature type="transmembrane region" description="Helical" evidence="9">
    <location>
        <begin position="328"/>
        <end position="348"/>
    </location>
</feature>
<dbReference type="Proteomes" id="UP000002279">
    <property type="component" value="Chromosome 6"/>
</dbReference>
<feature type="transmembrane region" description="Helical" evidence="9">
    <location>
        <begin position="528"/>
        <end position="546"/>
    </location>
</feature>
<feature type="compositionally biased region" description="Basic and acidic residues" evidence="8">
    <location>
        <begin position="781"/>
        <end position="794"/>
    </location>
</feature>
<feature type="transmembrane region" description="Helical" evidence="9">
    <location>
        <begin position="443"/>
        <end position="466"/>
    </location>
</feature>
<dbReference type="HOGENOM" id="CLU_017725_0_0_1"/>
<evidence type="ECO:0000256" key="3">
    <source>
        <dbReference type="ARBA" id="ARBA00012584"/>
    </source>
</evidence>
<keyword evidence="12" id="KW-1185">Reference proteome</keyword>
<feature type="transmembrane region" description="Helical" evidence="9">
    <location>
        <begin position="354"/>
        <end position="371"/>
    </location>
</feature>
<dbReference type="GeneTree" id="ENSGT00390000015364"/>
<keyword evidence="9" id="KW-1133">Transmembrane helix</keyword>
<comment type="catalytic activity">
    <reaction evidence="7">
        <text>L-threonine + hydrogencarbonate + ATP = L-threonylcarbamoyladenylate + diphosphate + H2O</text>
        <dbReference type="Rhea" id="RHEA:36407"/>
        <dbReference type="ChEBI" id="CHEBI:15377"/>
        <dbReference type="ChEBI" id="CHEBI:17544"/>
        <dbReference type="ChEBI" id="CHEBI:30616"/>
        <dbReference type="ChEBI" id="CHEBI:33019"/>
        <dbReference type="ChEBI" id="CHEBI:57926"/>
        <dbReference type="ChEBI" id="CHEBI:73682"/>
        <dbReference type="EC" id="2.7.7.87"/>
    </reaction>
</comment>
<sequence length="852" mass="92022">MTSGDENSLHHSVGLLGISAGSLLLTVNSYTFTREVPLIPSTAVGVLLVVLAALLAYAGVRRSRKSTPLFVSLCLAISMLWCSYGLNCILRGQGVLPKADDFRNTTVPGLAAFSLALFILGVVGFLQKDVPPAVMSCAISLACAHDIAGLYDVAFGSSATAGNHLIVCLVGLYFGIGRVLDFLTGGRVILPGTQVPKSQSGGRGQSHGGNVNDSAVVGLISNMISASVFGCRLLGVSDDLSVGQVPWLWVAGVYQLGVCVFSYRSFDPPAAVFFGFASVLKFAGGYSLLYRTWQTEEPVFPVPLLVVFAFLFSVLALFATGKSLLDGLYSLFFTAYCVALACHPRGFFGGGPQGVDVAVFVASASMTLVYSHNAKAGFRIPTGEGTVKTLFSRTALFKLRRAKDLRHPDLGYSKYADAEGLGYGCGLLASFAIAKAVDPQAPLATVILPWVVVAGGILQLIPGFVAFSRGKTLESSAFVLYGIVWIIWGLTRYGGICGTARGFHLAVGIVAIMVLNCFIVFSSLFLSVAWFFYSLTFELVLISFLLDAIDATPVGYDTAVAIIFGVVSFYCFTSALFNGTFESPRLPLGSPFLKLSGIQGGKNRCPHLPARKASSVKQIAEIMKNGGACGIPTDTVYVLVAACNRPDAVEKAYNTKKQAQDRPMSLWISSLRQLEPAKHLFHPILWDFMEAAWPSPISVVVPRGWARCGHLSQSYRRSGHHPPRSGLRQAGRQGRWGPLRRAISGEHCFYCCGLHQDREWEHWILQSWHCSQISGLTDPGESAKESKSGSDQHGLRGGKTFPATAPGSRFEWKAHGQPRRPSRGFVRQWRIWHRRGRCEALKKRKGFGDVSL</sequence>
<dbReference type="InterPro" id="IPR006070">
    <property type="entry name" value="Sua5-like_dom"/>
</dbReference>
<evidence type="ECO:0000256" key="7">
    <source>
        <dbReference type="ARBA" id="ARBA00048366"/>
    </source>
</evidence>
<feature type="transmembrane region" description="Helical" evidence="9">
    <location>
        <begin position="38"/>
        <end position="57"/>
    </location>
</feature>
<feature type="transmembrane region" description="Helical" evidence="9">
    <location>
        <begin position="558"/>
        <end position="577"/>
    </location>
</feature>
<feature type="domain" description="YrdC-like" evidence="10">
    <location>
        <begin position="613"/>
        <end position="831"/>
    </location>
</feature>
<protein>
    <recommendedName>
        <fullName evidence="4">Threonylcarbamoyl-AMP synthase</fullName>
        <ecNumber evidence="3">2.7.7.87</ecNumber>
    </recommendedName>
</protein>
<dbReference type="Ensembl" id="ENSOANT00000040834.2">
    <property type="protein sequence ID" value="ENSOANP00000031588.2"/>
    <property type="gene ID" value="ENSOANG00000028699.2"/>
</dbReference>
<feature type="transmembrane region" description="Helical" evidence="9">
    <location>
        <begin position="478"/>
        <end position="496"/>
    </location>
</feature>
<dbReference type="GO" id="GO:0061710">
    <property type="term" value="F:L-threonylcarbamoyladenylate synthase"/>
    <property type="evidence" value="ECO:0007669"/>
    <property type="project" value="UniProtKB-EC"/>
</dbReference>
<comment type="subcellular location">
    <subcellularLocation>
        <location evidence="1">Cytoplasm</location>
    </subcellularLocation>
</comment>
<evidence type="ECO:0000256" key="6">
    <source>
        <dbReference type="ARBA" id="ARBA00022679"/>
    </source>
</evidence>
<comment type="similarity">
    <text evidence="2">Belongs to the SUA5 family.</text>
</comment>
<dbReference type="EC" id="2.7.7.87" evidence="3"/>
<feature type="transmembrane region" description="Helical" evidence="9">
    <location>
        <begin position="106"/>
        <end position="126"/>
    </location>
</feature>
<dbReference type="PROSITE" id="PS51163">
    <property type="entry name" value="YRDC"/>
    <property type="match status" value="1"/>
</dbReference>
<dbReference type="Gene3D" id="3.90.870.10">
    <property type="entry name" value="DHBP synthase"/>
    <property type="match status" value="1"/>
</dbReference>
<evidence type="ECO:0000256" key="8">
    <source>
        <dbReference type="SAM" id="MobiDB-lite"/>
    </source>
</evidence>
<evidence type="ECO:0000256" key="2">
    <source>
        <dbReference type="ARBA" id="ARBA00007663"/>
    </source>
</evidence>
<dbReference type="GO" id="GO:0005737">
    <property type="term" value="C:cytoplasm"/>
    <property type="evidence" value="ECO:0007669"/>
    <property type="project" value="UniProtKB-SubCell"/>
</dbReference>
<feature type="transmembrane region" description="Helical" evidence="9">
    <location>
        <begin position="302"/>
        <end position="321"/>
    </location>
</feature>
<dbReference type="STRING" id="9258.ENSOANP00000031588"/>
<organism evidence="11 12">
    <name type="scientific">Ornithorhynchus anatinus</name>
    <name type="common">Duckbill platypus</name>
    <dbReference type="NCBI Taxonomy" id="9258"/>
    <lineage>
        <taxon>Eukaryota</taxon>
        <taxon>Metazoa</taxon>
        <taxon>Chordata</taxon>
        <taxon>Craniata</taxon>
        <taxon>Vertebrata</taxon>
        <taxon>Euteleostomi</taxon>
        <taxon>Mammalia</taxon>
        <taxon>Monotremata</taxon>
        <taxon>Ornithorhynchidae</taxon>
        <taxon>Ornithorhynchus</taxon>
    </lineage>
</organism>
<dbReference type="Bgee" id="ENSOANG00000028699">
    <property type="expression patterns" value="Expressed in testis and 4 other cell types or tissues"/>
</dbReference>
<dbReference type="AlphaFoldDB" id="K7EDI1"/>
<gene>
    <name evidence="11" type="primary">LOC100084527</name>
</gene>
<evidence type="ECO:0000256" key="4">
    <source>
        <dbReference type="ARBA" id="ARBA00015492"/>
    </source>
</evidence>
<keyword evidence="5" id="KW-0963">Cytoplasm</keyword>
<dbReference type="GO" id="GO:0003725">
    <property type="term" value="F:double-stranded RNA binding"/>
    <property type="evidence" value="ECO:0007669"/>
    <property type="project" value="InterPro"/>
</dbReference>
<accession>K7EDI1</accession>
<evidence type="ECO:0000256" key="5">
    <source>
        <dbReference type="ARBA" id="ARBA00022490"/>
    </source>
</evidence>
<feature type="transmembrane region" description="Helical" evidence="9">
    <location>
        <begin position="12"/>
        <end position="32"/>
    </location>
</feature>
<feature type="region of interest" description="Disordered" evidence="8">
    <location>
        <begin position="715"/>
        <end position="734"/>
    </location>
</feature>
<feature type="transmembrane region" description="Helical" evidence="9">
    <location>
        <begin position="215"/>
        <end position="235"/>
    </location>
</feature>
<reference evidence="11" key="3">
    <citation type="submission" date="2025-09" db="UniProtKB">
        <authorList>
            <consortium name="Ensembl"/>
        </authorList>
    </citation>
    <scope>IDENTIFICATION</scope>
    <source>
        <strain evidence="11">Glennie</strain>
    </source>
</reference>
<evidence type="ECO:0000313" key="11">
    <source>
        <dbReference type="Ensembl" id="ENSOANP00000031588.2"/>
    </source>
</evidence>